<evidence type="ECO:0000259" key="2">
    <source>
        <dbReference type="Pfam" id="PF01557"/>
    </source>
</evidence>
<dbReference type="SUPFAM" id="SSF56529">
    <property type="entry name" value="FAH"/>
    <property type="match status" value="1"/>
</dbReference>
<dbReference type="AlphaFoldDB" id="A0A1Y5U017"/>
<dbReference type="InterPro" id="IPR011234">
    <property type="entry name" value="Fumarylacetoacetase-like_C"/>
</dbReference>
<accession>A0A1Y5U017</accession>
<dbReference type="PANTHER" id="PTHR11820">
    <property type="entry name" value="ACYLPYRUVASE"/>
    <property type="match status" value="1"/>
</dbReference>
<evidence type="ECO:0000313" key="4">
    <source>
        <dbReference type="Proteomes" id="UP000193200"/>
    </source>
</evidence>
<keyword evidence="3" id="KW-0413">Isomerase</keyword>
<name>A0A1Y5U017_9PROT</name>
<dbReference type="Gene3D" id="3.90.850.10">
    <property type="entry name" value="Fumarylacetoacetase-like, C-terminal domain"/>
    <property type="match status" value="1"/>
</dbReference>
<reference evidence="3 4" key="1">
    <citation type="submission" date="2017-03" db="EMBL/GenBank/DDBJ databases">
        <authorList>
            <person name="Afonso C.L."/>
            <person name="Miller P.J."/>
            <person name="Scott M.A."/>
            <person name="Spackman E."/>
            <person name="Goraichik I."/>
            <person name="Dimitrov K.M."/>
            <person name="Suarez D.L."/>
            <person name="Swayne D.E."/>
        </authorList>
    </citation>
    <scope>NUCLEOTIDE SEQUENCE [LARGE SCALE GENOMIC DNA]</scope>
    <source>
        <strain evidence="3 4">CECT 7691</strain>
    </source>
</reference>
<dbReference type="OrthoDB" id="5197601at2"/>
<dbReference type="InParanoid" id="A0A1Y5U017"/>
<dbReference type="EMBL" id="FWFR01000010">
    <property type="protein sequence ID" value="SLN77812.1"/>
    <property type="molecule type" value="Genomic_DNA"/>
</dbReference>
<proteinExistence type="predicted"/>
<protein>
    <submittedName>
        <fullName evidence="3">Homoprotocatechuate catabolism bifunctional isomerase/decarboxylase</fullName>
    </submittedName>
</protein>
<dbReference type="GO" id="GO:0016853">
    <property type="term" value="F:isomerase activity"/>
    <property type="evidence" value="ECO:0007669"/>
    <property type="project" value="UniProtKB-KW"/>
</dbReference>
<dbReference type="PANTHER" id="PTHR11820:SF114">
    <property type="entry name" value="4-HYDROXYPHENYLACETATE CATABOLISM PROTEIN"/>
    <property type="match status" value="1"/>
</dbReference>
<keyword evidence="1" id="KW-0479">Metal-binding</keyword>
<gene>
    <name evidence="3" type="primary">hpcE_3</name>
    <name evidence="3" type="ORF">OCH7691_04558</name>
</gene>
<dbReference type="Proteomes" id="UP000193200">
    <property type="component" value="Unassembled WGS sequence"/>
</dbReference>
<organism evidence="3 4">
    <name type="scientific">Oceanibacterium hippocampi</name>
    <dbReference type="NCBI Taxonomy" id="745714"/>
    <lineage>
        <taxon>Bacteria</taxon>
        <taxon>Pseudomonadati</taxon>
        <taxon>Pseudomonadota</taxon>
        <taxon>Alphaproteobacteria</taxon>
        <taxon>Sneathiellales</taxon>
        <taxon>Sneathiellaceae</taxon>
        <taxon>Oceanibacterium</taxon>
    </lineage>
</organism>
<keyword evidence="4" id="KW-1185">Reference proteome</keyword>
<dbReference type="Pfam" id="PF01557">
    <property type="entry name" value="FAA_hydrolase"/>
    <property type="match status" value="1"/>
</dbReference>
<dbReference type="RefSeq" id="WP_085885876.1">
    <property type="nucleotide sequence ID" value="NZ_FWFR01000010.1"/>
</dbReference>
<dbReference type="GO" id="GO:0046872">
    <property type="term" value="F:metal ion binding"/>
    <property type="evidence" value="ECO:0007669"/>
    <property type="project" value="UniProtKB-KW"/>
</dbReference>
<sequence length="274" mass="30193">MPEFRRLIVDGSIQTVEVEEGRFTAADGRRASAEDYPHLPPVVPRMIVCVHLSFRSRLDELKRNQPPAPTYFLKVVSSLNSHKANVVRPANCQFLNYEGEIALVVGRTCRNITPDKAADYVWGYTVANDMGLHDFRDTDENSMVRVKGSDTLGPIGPGLNTDWDFRGKMLRTYVDGKVVQEASTDDFIWDPHYMLADLSRSITLERGDVIMTGTPANSRPVNPGSTVVVEVEGLGRLENHVVSGDWAIPAGYGAQPSDSDGVQSIALGSDFRKA</sequence>
<evidence type="ECO:0000313" key="3">
    <source>
        <dbReference type="EMBL" id="SLN77812.1"/>
    </source>
</evidence>
<evidence type="ECO:0000256" key="1">
    <source>
        <dbReference type="ARBA" id="ARBA00022723"/>
    </source>
</evidence>
<dbReference type="InterPro" id="IPR036663">
    <property type="entry name" value="Fumarylacetoacetase_C_sf"/>
</dbReference>
<feature type="domain" description="Fumarylacetoacetase-like C-terminal" evidence="2">
    <location>
        <begin position="47"/>
        <end position="242"/>
    </location>
</feature>